<comment type="caution">
    <text evidence="1">The sequence shown here is derived from an EMBL/GenBank/DDBJ whole genome shotgun (WGS) entry which is preliminary data.</text>
</comment>
<dbReference type="Gene3D" id="1.10.390.10">
    <property type="entry name" value="Neutral Protease Domain 2"/>
    <property type="match status" value="1"/>
</dbReference>
<accession>A0A537JW22</accession>
<proteinExistence type="predicted"/>
<dbReference type="GO" id="GO:0005615">
    <property type="term" value="C:extracellular space"/>
    <property type="evidence" value="ECO:0007669"/>
    <property type="project" value="InterPro"/>
</dbReference>
<dbReference type="GO" id="GO:0008270">
    <property type="term" value="F:zinc ion binding"/>
    <property type="evidence" value="ECO:0007669"/>
    <property type="project" value="InterPro"/>
</dbReference>
<organism evidence="1 2">
    <name type="scientific">Candidatus Segetimicrobium genomatis</name>
    <dbReference type="NCBI Taxonomy" id="2569760"/>
    <lineage>
        <taxon>Bacteria</taxon>
        <taxon>Bacillati</taxon>
        <taxon>Candidatus Sysuimicrobiota</taxon>
        <taxon>Candidatus Sysuimicrobiia</taxon>
        <taxon>Candidatus Sysuimicrobiales</taxon>
        <taxon>Candidatus Segetimicrobiaceae</taxon>
        <taxon>Candidatus Segetimicrobium</taxon>
    </lineage>
</organism>
<dbReference type="GO" id="GO:0004222">
    <property type="term" value="F:metalloendopeptidase activity"/>
    <property type="evidence" value="ECO:0007669"/>
    <property type="project" value="InterPro"/>
</dbReference>
<dbReference type="Proteomes" id="UP000318509">
    <property type="component" value="Unassembled WGS sequence"/>
</dbReference>
<gene>
    <name evidence="1" type="ORF">E6H00_15505</name>
</gene>
<reference evidence="1 2" key="1">
    <citation type="journal article" date="2019" name="Nat. Microbiol.">
        <title>Mediterranean grassland soil C-N compound turnover is dependent on rainfall and depth, and is mediated by genomically divergent microorganisms.</title>
        <authorList>
            <person name="Diamond S."/>
            <person name="Andeer P.F."/>
            <person name="Li Z."/>
            <person name="Crits-Christoph A."/>
            <person name="Burstein D."/>
            <person name="Anantharaman K."/>
            <person name="Lane K.R."/>
            <person name="Thomas B.C."/>
            <person name="Pan C."/>
            <person name="Northen T.R."/>
            <person name="Banfield J.F."/>
        </authorList>
    </citation>
    <scope>NUCLEOTIDE SEQUENCE [LARGE SCALE GENOMIC DNA]</scope>
    <source>
        <strain evidence="1">NP_3</strain>
    </source>
</reference>
<evidence type="ECO:0000313" key="2">
    <source>
        <dbReference type="Proteomes" id="UP000318509"/>
    </source>
</evidence>
<evidence type="ECO:0000313" key="1">
    <source>
        <dbReference type="EMBL" id="TMI87492.1"/>
    </source>
</evidence>
<sequence length="439" mass="47510">MAPSLVPVDRAGLPGTGRAGGALPSGRVYLWTADPSRPLGGTVTAAVVPLLRLDNQGAGRGRLWGRFVRVRNDGVVSRPDPATGSARPVLIGDAQPNADGDFLFDPRRGGGPIDDATVRAPASQADYVEATHFGEVNTYFHLDRIAAYVDHLLQELGAPSLPRVTAVVAAHTAVTEEEGGNRDGVRRRDRWVPFQGGHYRLPSHRYTDAWEYTPVSPDGEIHLGPGRSALQFGALVEAAGGPYQHNASHNGAILYHEYGHHINRHTADFRANARRPPHLQSNRKIPMDEGTCDYWTAAMLGTPHIWAWHRRHDDQEVHPRSLTSSKTMADYDRRPGADPHLNGTIWAAALWDLRTRLGETDPAGGQNTDLLVLHALRVLGQYGDPAPEAAADRTAGARESYAAGLTALLQADEQLNAGRNRTAIVAAFAKRGIEPTPSV</sequence>
<protein>
    <submittedName>
        <fullName evidence="1">Uncharacterized protein</fullName>
    </submittedName>
</protein>
<dbReference type="InterPro" id="IPR027268">
    <property type="entry name" value="Peptidase_M4/M1_CTD_sf"/>
</dbReference>
<dbReference type="EMBL" id="VBAK01000156">
    <property type="protein sequence ID" value="TMI87492.1"/>
    <property type="molecule type" value="Genomic_DNA"/>
</dbReference>
<dbReference type="InterPro" id="IPR001842">
    <property type="entry name" value="Peptidase_M36"/>
</dbReference>
<name>A0A537JW22_9BACT</name>
<dbReference type="Pfam" id="PF02128">
    <property type="entry name" value="Peptidase_M36"/>
    <property type="match status" value="1"/>
</dbReference>
<dbReference type="SUPFAM" id="SSF55486">
    <property type="entry name" value="Metalloproteases ('zincins'), catalytic domain"/>
    <property type="match status" value="1"/>
</dbReference>
<dbReference type="AlphaFoldDB" id="A0A537JW22"/>